<gene>
    <name evidence="2" type="ORF">DRF65_19715</name>
</gene>
<evidence type="ECO:0000313" key="3">
    <source>
        <dbReference type="Proteomes" id="UP000256686"/>
    </source>
</evidence>
<keyword evidence="3" id="KW-1185">Reference proteome</keyword>
<organism evidence="2 3">
    <name type="scientific">Chryseobacterium pennae</name>
    <dbReference type="NCBI Taxonomy" id="2258962"/>
    <lineage>
        <taxon>Bacteria</taxon>
        <taxon>Pseudomonadati</taxon>
        <taxon>Bacteroidota</taxon>
        <taxon>Flavobacteriia</taxon>
        <taxon>Flavobacteriales</taxon>
        <taxon>Weeksellaceae</taxon>
        <taxon>Chryseobacterium group</taxon>
        <taxon>Chryseobacterium</taxon>
    </lineage>
</organism>
<sequence length="340" mass="39375">MEIGFLEYKVRNGDSLSSIASRLGITGEELKLFHNSHCQRMDRIWFENLNEVKSVFVPVQLRTGKEKEQKRKNALPSSQASDSFFAKTYKVSETFENPFEPSLTIDYSIDLDVHKYKNKNLHIVSYRQGNFKTNSKTPEDKMSELSIACMKSIMPIDFTLSESGKITGFSDHKKIVNTYSAQRKDLDFFAGEISERYMNTFEKNISDEKFFLQQFQSTLLFQTLFPKMDWFHKKTDWTEAFYFLQNSFPVECIMGSEQENEDQEHITTLLTGNSAEFYSLQELKTGTKYNEPADDPVSGEFIIQYTTHRKNKTLLQASATVSLWRGEESIQKHTITITQG</sequence>
<comment type="caution">
    <text evidence="2">The sequence shown here is derived from an EMBL/GenBank/DDBJ whole genome shotgun (WGS) entry which is preliminary data.</text>
</comment>
<feature type="domain" description="LysM" evidence="1">
    <location>
        <begin position="8"/>
        <end position="30"/>
    </location>
</feature>
<dbReference type="Proteomes" id="UP000256686">
    <property type="component" value="Unassembled WGS sequence"/>
</dbReference>
<dbReference type="Pfam" id="PF01476">
    <property type="entry name" value="LysM"/>
    <property type="match status" value="1"/>
</dbReference>
<dbReference type="AlphaFoldDB" id="A0A3D9C483"/>
<evidence type="ECO:0000313" key="2">
    <source>
        <dbReference type="EMBL" id="REC60673.1"/>
    </source>
</evidence>
<protein>
    <recommendedName>
        <fullName evidence="1">LysM domain-containing protein</fullName>
    </recommendedName>
</protein>
<dbReference type="EMBL" id="QNVT01000022">
    <property type="protein sequence ID" value="REC60673.1"/>
    <property type="molecule type" value="Genomic_DNA"/>
</dbReference>
<proteinExistence type="predicted"/>
<accession>A0A3D9C483</accession>
<dbReference type="InterPro" id="IPR018392">
    <property type="entry name" value="LysM"/>
</dbReference>
<name>A0A3D9C483_9FLAO</name>
<reference evidence="3" key="1">
    <citation type="submission" date="2018-06" db="EMBL/GenBank/DDBJ databases">
        <authorList>
            <person name="Lum Nde A."/>
            <person name="Hugo C."/>
        </authorList>
    </citation>
    <scope>NUCLEOTIDE SEQUENCE [LARGE SCALE GENOMIC DNA]</scope>
    <source>
        <strain evidence="3">1_F178</strain>
    </source>
</reference>
<dbReference type="CDD" id="cd00118">
    <property type="entry name" value="LysM"/>
    <property type="match status" value="1"/>
</dbReference>
<evidence type="ECO:0000259" key="1">
    <source>
        <dbReference type="Pfam" id="PF01476"/>
    </source>
</evidence>